<dbReference type="PANTHER" id="PTHR34308">
    <property type="entry name" value="COBALAMIN BIOSYNTHESIS PROTEIN CBIB"/>
    <property type="match status" value="1"/>
</dbReference>
<comment type="subcellular location">
    <subcellularLocation>
        <location evidence="1 9">Cell membrane</location>
        <topology evidence="1 9">Multi-pass membrane protein</topology>
    </subcellularLocation>
</comment>
<keyword evidence="5 9" id="KW-0169">Cobalamin biosynthesis</keyword>
<feature type="transmembrane region" description="Helical" evidence="9">
    <location>
        <begin position="82"/>
        <end position="104"/>
    </location>
</feature>
<evidence type="ECO:0000313" key="10">
    <source>
        <dbReference type="EMBL" id="PSW25950.1"/>
    </source>
</evidence>
<evidence type="ECO:0000256" key="8">
    <source>
        <dbReference type="ARBA" id="ARBA00023136"/>
    </source>
</evidence>
<dbReference type="GO" id="GO:0015420">
    <property type="term" value="F:ABC-type vitamin B12 transporter activity"/>
    <property type="evidence" value="ECO:0007669"/>
    <property type="project" value="UniProtKB-UniRule"/>
</dbReference>
<keyword evidence="11" id="KW-1185">Reference proteome</keyword>
<dbReference type="RefSeq" id="WP_107302494.1">
    <property type="nucleotide sequence ID" value="NZ_AP024852.1"/>
</dbReference>
<dbReference type="OrthoDB" id="9811967at2"/>
<sequence length="339" mass="37246">MLWVYSSPALFDSVLFTLALLLAAGLLLDAWFGEVRRFHPLIGFGHWANWIERQLNKSTSSPAVGTSEKRCSRMTNTRARGILRGVCAWCLAILPIVLGTYWLFDWLYHVSLYLWLAANVIVLYFTVGKTSLLQHAQWIYRPLVAGDLCTAREKVGWIVSRDTSAMDQYQVTSATVESVLENGNDAVFGAMFWFIIGGAPAAVLFRLVNTLDAMWGYKNDRYRDFGYSAAKLDDVMGWLPARLTGLTYALVGNTKNALHCWRTQAHLCASPNGGVVMTSGAGAINTTIGGPAIYHGIQHDKIFMGQGEKATASAIALACGLVERSAWCWVAALVIIAAL</sequence>
<comment type="similarity">
    <text evidence="3 9">Belongs to the CobD/CbiB family.</text>
</comment>
<proteinExistence type="inferred from homology"/>
<evidence type="ECO:0000256" key="7">
    <source>
        <dbReference type="ARBA" id="ARBA00022989"/>
    </source>
</evidence>
<evidence type="ECO:0000256" key="5">
    <source>
        <dbReference type="ARBA" id="ARBA00022573"/>
    </source>
</evidence>
<dbReference type="GO" id="GO:0048472">
    <property type="term" value="F:threonine-phosphate decarboxylase activity"/>
    <property type="evidence" value="ECO:0007669"/>
    <property type="project" value="InterPro"/>
</dbReference>
<dbReference type="AlphaFoldDB" id="A0A2T3PAI6"/>
<dbReference type="EMBL" id="PYLZ01000002">
    <property type="protein sequence ID" value="PSW25950.1"/>
    <property type="molecule type" value="Genomic_DNA"/>
</dbReference>
<evidence type="ECO:0000256" key="4">
    <source>
        <dbReference type="ARBA" id="ARBA00022475"/>
    </source>
</evidence>
<comment type="caution">
    <text evidence="9">Lacks conserved residue(s) required for the propagation of feature annotation.</text>
</comment>
<feature type="transmembrane region" description="Helical" evidence="9">
    <location>
        <begin position="13"/>
        <end position="32"/>
    </location>
</feature>
<evidence type="ECO:0000256" key="3">
    <source>
        <dbReference type="ARBA" id="ARBA00006263"/>
    </source>
</evidence>
<evidence type="ECO:0000256" key="6">
    <source>
        <dbReference type="ARBA" id="ARBA00022692"/>
    </source>
</evidence>
<dbReference type="PANTHER" id="PTHR34308:SF1">
    <property type="entry name" value="COBALAMIN BIOSYNTHESIS PROTEIN CBIB"/>
    <property type="match status" value="1"/>
</dbReference>
<protein>
    <recommendedName>
        <fullName evidence="9">Cobalamin biosynthesis protein CobD</fullName>
    </recommendedName>
</protein>
<accession>A0A2T3PAI6</accession>
<dbReference type="NCBIfam" id="TIGR00380">
    <property type="entry name" value="cobal_cbiB"/>
    <property type="match status" value="1"/>
</dbReference>
<dbReference type="GO" id="GO:0005886">
    <property type="term" value="C:plasma membrane"/>
    <property type="evidence" value="ECO:0007669"/>
    <property type="project" value="UniProtKB-SubCell"/>
</dbReference>
<keyword evidence="8 9" id="KW-0472">Membrane</keyword>
<dbReference type="GO" id="GO:0009236">
    <property type="term" value="P:cobalamin biosynthetic process"/>
    <property type="evidence" value="ECO:0007669"/>
    <property type="project" value="UniProtKB-UniRule"/>
</dbReference>
<evidence type="ECO:0000256" key="9">
    <source>
        <dbReference type="HAMAP-Rule" id="MF_00024"/>
    </source>
</evidence>
<comment type="pathway">
    <text evidence="2 9">Cofactor biosynthesis; adenosylcobalamin biosynthesis.</text>
</comment>
<evidence type="ECO:0000256" key="2">
    <source>
        <dbReference type="ARBA" id="ARBA00004953"/>
    </source>
</evidence>
<evidence type="ECO:0000313" key="11">
    <source>
        <dbReference type="Proteomes" id="UP000240481"/>
    </source>
</evidence>
<name>A0A2T3PAI6_9GAMM</name>
<keyword evidence="7 9" id="KW-1133">Transmembrane helix</keyword>
<dbReference type="InterPro" id="IPR004485">
    <property type="entry name" value="Cobalamin_biosynth_CobD/CbiB"/>
</dbReference>
<gene>
    <name evidence="9" type="primary">cobD</name>
    <name evidence="10" type="ORF">C9I94_05145</name>
</gene>
<organism evidence="10 11">
    <name type="scientific">Photobacterium swingsii</name>
    <dbReference type="NCBI Taxonomy" id="680026"/>
    <lineage>
        <taxon>Bacteria</taxon>
        <taxon>Pseudomonadati</taxon>
        <taxon>Pseudomonadota</taxon>
        <taxon>Gammaproteobacteria</taxon>
        <taxon>Vibrionales</taxon>
        <taxon>Vibrionaceae</taxon>
        <taxon>Photobacterium</taxon>
    </lineage>
</organism>
<comment type="function">
    <text evidence="9">Converts cobyric acid to cobinamide by the addition of aminopropanol on the F carboxylic group.</text>
</comment>
<comment type="caution">
    <text evidence="10">The sequence shown here is derived from an EMBL/GenBank/DDBJ whole genome shotgun (WGS) entry which is preliminary data.</text>
</comment>
<keyword evidence="6 9" id="KW-0812">Transmembrane</keyword>
<dbReference type="UniPathway" id="UPA00148"/>
<dbReference type="STRING" id="680026.AB733_21725"/>
<keyword evidence="4 9" id="KW-1003">Cell membrane</keyword>
<reference evidence="10 11" key="1">
    <citation type="submission" date="2018-01" db="EMBL/GenBank/DDBJ databases">
        <title>Whole genome sequencing of Histamine producing bacteria.</title>
        <authorList>
            <person name="Butler K."/>
        </authorList>
    </citation>
    <scope>NUCLEOTIDE SEQUENCE [LARGE SCALE GENOMIC DNA]</scope>
    <source>
        <strain evidence="10 11">DSM 24669</strain>
    </source>
</reference>
<dbReference type="Pfam" id="PF03186">
    <property type="entry name" value="CobD_Cbib"/>
    <property type="match status" value="1"/>
</dbReference>
<dbReference type="Proteomes" id="UP000240481">
    <property type="component" value="Unassembled WGS sequence"/>
</dbReference>
<dbReference type="HAMAP" id="MF_00024">
    <property type="entry name" value="CobD_CbiB"/>
    <property type="match status" value="1"/>
</dbReference>
<evidence type="ECO:0000256" key="1">
    <source>
        <dbReference type="ARBA" id="ARBA00004651"/>
    </source>
</evidence>